<dbReference type="InterPro" id="IPR000551">
    <property type="entry name" value="MerR-type_HTH_dom"/>
</dbReference>
<keyword evidence="1" id="KW-0238">DNA-binding</keyword>
<protein>
    <submittedName>
        <fullName evidence="4">Merr bacterial regulatory protein hth signature</fullName>
    </submittedName>
</protein>
<dbReference type="EMBL" id="FJNE01000007">
    <property type="protein sequence ID" value="CZQ98476.1"/>
    <property type="molecule type" value="Genomic_DNA"/>
</dbReference>
<evidence type="ECO:0000313" key="4">
    <source>
        <dbReference type="EMBL" id="CZQ98476.1"/>
    </source>
</evidence>
<dbReference type="SMART" id="SM00422">
    <property type="entry name" value="HTH_MERR"/>
    <property type="match status" value="1"/>
</dbReference>
<evidence type="ECO:0000256" key="1">
    <source>
        <dbReference type="ARBA" id="ARBA00023125"/>
    </source>
</evidence>
<reference evidence="4 5" key="1">
    <citation type="submission" date="2016-02" db="EMBL/GenBank/DDBJ databases">
        <authorList>
            <person name="Wen L."/>
            <person name="He K."/>
            <person name="Yang H."/>
        </authorList>
    </citation>
    <scope>NUCLEOTIDE SEQUENCE [LARGE SCALE GENOMIC DNA]</scope>
    <source>
        <strain evidence="4">Trichococcus palustris</strain>
    </source>
</reference>
<dbReference type="STRING" id="140314.SAMN04488076_11046"/>
<dbReference type="Proteomes" id="UP000242754">
    <property type="component" value="Unassembled WGS sequence"/>
</dbReference>
<sequence>MNIAEVSRINGISSDTLRYYERIGLIPTVKRTQGGIRNYDETDMKWINFAKCMRSAGLPIEVLIEYVRLFHEGDTTLETRRTLLIEQREQLQSKMQDMQATLDRLDHKIENYDTVLQQKVGELMI</sequence>
<evidence type="ECO:0000259" key="3">
    <source>
        <dbReference type="PROSITE" id="PS50937"/>
    </source>
</evidence>
<evidence type="ECO:0000256" key="2">
    <source>
        <dbReference type="SAM" id="Coils"/>
    </source>
</evidence>
<dbReference type="Pfam" id="PF13411">
    <property type="entry name" value="MerR_1"/>
    <property type="match status" value="1"/>
</dbReference>
<dbReference type="SUPFAM" id="SSF46955">
    <property type="entry name" value="Putative DNA-binding domain"/>
    <property type="match status" value="1"/>
</dbReference>
<accession>A0A143YTS5</accession>
<keyword evidence="2" id="KW-0175">Coiled coil</keyword>
<dbReference type="InterPro" id="IPR047057">
    <property type="entry name" value="MerR_fam"/>
</dbReference>
<proteinExistence type="predicted"/>
<evidence type="ECO:0000313" key="5">
    <source>
        <dbReference type="Proteomes" id="UP000242754"/>
    </source>
</evidence>
<dbReference type="CDD" id="cd01109">
    <property type="entry name" value="HTH_YyaN"/>
    <property type="match status" value="1"/>
</dbReference>
<dbReference type="PANTHER" id="PTHR30204">
    <property type="entry name" value="REDOX-CYCLING DRUG-SENSING TRANSCRIPTIONAL ACTIVATOR SOXR"/>
    <property type="match status" value="1"/>
</dbReference>
<dbReference type="Gene3D" id="1.10.1660.10">
    <property type="match status" value="1"/>
</dbReference>
<organism evidence="4 5">
    <name type="scientific">Trichococcus palustris</name>
    <dbReference type="NCBI Taxonomy" id="140314"/>
    <lineage>
        <taxon>Bacteria</taxon>
        <taxon>Bacillati</taxon>
        <taxon>Bacillota</taxon>
        <taxon>Bacilli</taxon>
        <taxon>Lactobacillales</taxon>
        <taxon>Carnobacteriaceae</taxon>
        <taxon>Trichococcus</taxon>
    </lineage>
</organism>
<gene>
    <name evidence="4" type="ORF">Tpal_2273</name>
</gene>
<dbReference type="AlphaFoldDB" id="A0A143YTS5"/>
<dbReference type="GO" id="GO:0003677">
    <property type="term" value="F:DNA binding"/>
    <property type="evidence" value="ECO:0007669"/>
    <property type="project" value="UniProtKB-KW"/>
</dbReference>
<dbReference type="RefSeq" id="WP_087033828.1">
    <property type="nucleotide sequence ID" value="NZ_FJNE01000007.1"/>
</dbReference>
<dbReference type="PROSITE" id="PS50937">
    <property type="entry name" value="HTH_MERR_2"/>
    <property type="match status" value="1"/>
</dbReference>
<dbReference type="OrthoDB" id="6006at2"/>
<feature type="coiled-coil region" evidence="2">
    <location>
        <begin position="81"/>
        <end position="115"/>
    </location>
</feature>
<feature type="domain" description="HTH merR-type" evidence="3">
    <location>
        <begin position="1"/>
        <end position="69"/>
    </location>
</feature>
<keyword evidence="5" id="KW-1185">Reference proteome</keyword>
<dbReference type="PRINTS" id="PR00040">
    <property type="entry name" value="HTHMERR"/>
</dbReference>
<dbReference type="InterPro" id="IPR009061">
    <property type="entry name" value="DNA-bd_dom_put_sf"/>
</dbReference>
<dbReference type="PANTHER" id="PTHR30204:SF98">
    <property type="entry name" value="HTH-TYPE TRANSCRIPTIONAL REGULATOR ADHR"/>
    <property type="match status" value="1"/>
</dbReference>
<dbReference type="GO" id="GO:0003700">
    <property type="term" value="F:DNA-binding transcription factor activity"/>
    <property type="evidence" value="ECO:0007669"/>
    <property type="project" value="InterPro"/>
</dbReference>
<name>A0A143YTS5_9LACT</name>